<dbReference type="SUPFAM" id="SSF52172">
    <property type="entry name" value="CheY-like"/>
    <property type="match status" value="1"/>
</dbReference>
<gene>
    <name evidence="3" type="ORF">GCM10007390_18000</name>
</gene>
<comment type="caution">
    <text evidence="3">The sequence shown here is derived from an EMBL/GenBank/DDBJ whole genome shotgun (WGS) entry which is preliminary data.</text>
</comment>
<evidence type="ECO:0000256" key="1">
    <source>
        <dbReference type="PROSITE-ProRule" id="PRU00169"/>
    </source>
</evidence>
<dbReference type="EMBL" id="BMXF01000001">
    <property type="protein sequence ID" value="GHB64494.1"/>
    <property type="molecule type" value="Genomic_DNA"/>
</dbReference>
<dbReference type="Proteomes" id="UP000598271">
    <property type="component" value="Unassembled WGS sequence"/>
</dbReference>
<protein>
    <submittedName>
        <fullName evidence="3">Response regulator</fullName>
    </submittedName>
</protein>
<name>A0A8J3D7J4_9BACT</name>
<dbReference type="RefSeq" id="WP_189563973.1">
    <property type="nucleotide sequence ID" value="NZ_BMXF01000001.1"/>
</dbReference>
<dbReference type="PANTHER" id="PTHR44520">
    <property type="entry name" value="RESPONSE REGULATOR RCP1-RELATED"/>
    <property type="match status" value="1"/>
</dbReference>
<evidence type="ECO:0000313" key="4">
    <source>
        <dbReference type="Proteomes" id="UP000598271"/>
    </source>
</evidence>
<reference evidence="3 4" key="1">
    <citation type="journal article" date="2014" name="Int. J. Syst. Evol. Microbiol.">
        <title>Complete genome sequence of Corynebacterium casei LMG S-19264T (=DSM 44701T), isolated from a smear-ripened cheese.</title>
        <authorList>
            <consortium name="US DOE Joint Genome Institute (JGI-PGF)"/>
            <person name="Walter F."/>
            <person name="Albersmeier A."/>
            <person name="Kalinowski J."/>
            <person name="Ruckert C."/>
        </authorList>
    </citation>
    <scope>NUCLEOTIDE SEQUENCE [LARGE SCALE GENOMIC DNA]</scope>
    <source>
        <strain evidence="3 4">KCTC 12866</strain>
    </source>
</reference>
<accession>A0A8J3D7J4</accession>
<proteinExistence type="predicted"/>
<feature type="modified residue" description="4-aspartylphosphate" evidence="1">
    <location>
        <position position="79"/>
    </location>
</feature>
<keyword evidence="4" id="KW-1185">Reference proteome</keyword>
<evidence type="ECO:0000313" key="3">
    <source>
        <dbReference type="EMBL" id="GHB64494.1"/>
    </source>
</evidence>
<dbReference type="InterPro" id="IPR052893">
    <property type="entry name" value="TCS_response_regulator"/>
</dbReference>
<dbReference type="InterPro" id="IPR001789">
    <property type="entry name" value="Sig_transdc_resp-reg_receiver"/>
</dbReference>
<evidence type="ECO:0000259" key="2">
    <source>
        <dbReference type="PROSITE" id="PS50110"/>
    </source>
</evidence>
<dbReference type="AlphaFoldDB" id="A0A8J3D7J4"/>
<dbReference type="Pfam" id="PF00072">
    <property type="entry name" value="Response_reg"/>
    <property type="match status" value="1"/>
</dbReference>
<dbReference type="Gene3D" id="3.40.50.2300">
    <property type="match status" value="1"/>
</dbReference>
<organism evidence="3 4">
    <name type="scientific">Persicitalea jodogahamensis</name>
    <dbReference type="NCBI Taxonomy" id="402147"/>
    <lineage>
        <taxon>Bacteria</taxon>
        <taxon>Pseudomonadati</taxon>
        <taxon>Bacteroidota</taxon>
        <taxon>Cytophagia</taxon>
        <taxon>Cytophagales</taxon>
        <taxon>Spirosomataceae</taxon>
        <taxon>Persicitalea</taxon>
    </lineage>
</organism>
<feature type="domain" description="Response regulatory" evidence="2">
    <location>
        <begin position="21"/>
        <end position="150"/>
    </location>
</feature>
<keyword evidence="1" id="KW-0597">Phosphoprotein</keyword>
<dbReference type="InterPro" id="IPR011006">
    <property type="entry name" value="CheY-like_superfamily"/>
</dbReference>
<dbReference type="SMART" id="SM00448">
    <property type="entry name" value="REC"/>
    <property type="match status" value="1"/>
</dbReference>
<sequence length="163" mass="18431">MNNSATSKVKIPPKTDFRKTTLLLIEDNPDHLFLIKSTLDECMPGVNAIGVENGKEALKYLADQENSLAHQTPKLILADLYLPSREAGLLALQTIKEFFKAKKSPPIPIVMFSYSDQDSDIKDCYARGANAYVVKSPDYQEWADYFTNLREFWLETVSLPQRG</sequence>
<dbReference type="GO" id="GO:0000160">
    <property type="term" value="P:phosphorelay signal transduction system"/>
    <property type="evidence" value="ECO:0007669"/>
    <property type="project" value="InterPro"/>
</dbReference>
<dbReference type="PROSITE" id="PS50110">
    <property type="entry name" value="RESPONSE_REGULATORY"/>
    <property type="match status" value="1"/>
</dbReference>